<evidence type="ECO:0000256" key="2">
    <source>
        <dbReference type="ARBA" id="ARBA00004496"/>
    </source>
</evidence>
<feature type="region of interest" description="Disordered" evidence="11">
    <location>
        <begin position="527"/>
        <end position="573"/>
    </location>
</feature>
<sequence length="718" mass="80105">MNKKVLGAVTTPAGSTFNRRKSLKATPDVPEDIPLNDDEAEIEQRRRLSGKFGQLAGKRVSLGGIAELSASELVAQYTNCMRLSAENKINHKNAFSLPLIDCMKLLLKKKDEQMNNFQVVGCTLDASAKIYASRVDRVHMDGISFAKGLGSRARDLPTSKNSGSGDDEALEEGAEQAKKKKYRKKHKLSKDTSKINITMDAAEPDPTYVVLSKQFSNCQPSFICFIPRLSVVGDSSKVFMEMKRQFLTKEQEMSTYKEMDVSFDCDADGNGQIVELPFREILARETEDIDYDTLLHASTFDDSLFDVDDRNDNDMNDFCGPEDPIFNDNVAVDKEGISEDARDTSAWKAVSSVVSEDIQAVGCQAKAGPRERVVDLQQAILRKVQEGSNLEYTYLNLDRILFAGPAHWGRLPVARVKEKTCALEGNKKKSDKKVILDFNHMKDVDLPLSRGIILTRAYIENNWSTDKVTNPADLHLDPKTLLRFFNCPKCGVNVTSTQKNREILPEEEEDGDINDYDYDNLNDSQQFCPAPCLEPESDGDTSASKGNCPEGGEPAADIHSFEPSESSDGWSMVDPPNKVARIAVPYAQHAKKVDMKVLKMAIWSALSDHKQNGEIDAGLTPKQKKRLNNNNIKNTNSSQASLMEGQMNFSEMERIVIKKVPTDMAQELTMPLIFTALLHLANERILSLKGLEDHSDIIITQDSGAEKFIHQLQQREFV</sequence>
<dbReference type="AlphaFoldDB" id="A0AAN9VNE9"/>
<dbReference type="EMBL" id="JAZDUA010000098">
    <property type="protein sequence ID" value="KAK7868240.1"/>
    <property type="molecule type" value="Genomic_DNA"/>
</dbReference>
<evidence type="ECO:0000256" key="6">
    <source>
        <dbReference type="ARBA" id="ARBA00022490"/>
    </source>
</evidence>
<dbReference type="InterPro" id="IPR022816">
    <property type="entry name" value="Condensin_barren_su2"/>
</dbReference>
<comment type="similarity">
    <text evidence="3">Belongs to the CND2 (condensin subunit 2) family.</text>
</comment>
<feature type="region of interest" description="Disordered" evidence="11">
    <location>
        <begin position="1"/>
        <end position="28"/>
    </location>
</feature>
<dbReference type="GO" id="GO:0003682">
    <property type="term" value="F:chromatin binding"/>
    <property type="evidence" value="ECO:0007669"/>
    <property type="project" value="TreeGrafter"/>
</dbReference>
<evidence type="ECO:0000256" key="10">
    <source>
        <dbReference type="ARBA" id="ARBA00023306"/>
    </source>
</evidence>
<dbReference type="PANTHER" id="PTHR13108">
    <property type="entry name" value="CONDENSIN COMPLEX SUBUNIT 2"/>
    <property type="match status" value="1"/>
</dbReference>
<gene>
    <name evidence="12" type="ORF">R5R35_000641</name>
</gene>
<dbReference type="PANTHER" id="PTHR13108:SF9">
    <property type="entry name" value="CONDENSIN COMPLEX SUBUNIT 2"/>
    <property type="match status" value="1"/>
</dbReference>
<keyword evidence="5" id="KW-0158">Chromosome</keyword>
<comment type="caution">
    <text evidence="12">The sequence shown here is derived from an EMBL/GenBank/DDBJ whole genome shotgun (WGS) entry which is preliminary data.</text>
</comment>
<reference evidence="12 13" key="1">
    <citation type="submission" date="2024-03" db="EMBL/GenBank/DDBJ databases">
        <title>The genome assembly and annotation of the cricket Gryllus longicercus Weissman &amp; Gray.</title>
        <authorList>
            <person name="Szrajer S."/>
            <person name="Gray D."/>
            <person name="Ylla G."/>
        </authorList>
    </citation>
    <scope>NUCLEOTIDE SEQUENCE [LARGE SCALE GENOMIC DNA]</scope>
    <source>
        <strain evidence="12">DAG 2021-001</strain>
        <tissue evidence="12">Whole body minus gut</tissue>
    </source>
</reference>
<evidence type="ECO:0000256" key="5">
    <source>
        <dbReference type="ARBA" id="ARBA00022454"/>
    </source>
</evidence>
<name>A0AAN9VNE9_9ORTH</name>
<keyword evidence="9" id="KW-0226">DNA condensation</keyword>
<evidence type="ECO:0000313" key="13">
    <source>
        <dbReference type="Proteomes" id="UP001378592"/>
    </source>
</evidence>
<feature type="compositionally biased region" description="Basic residues" evidence="11">
    <location>
        <begin position="178"/>
        <end position="187"/>
    </location>
</feature>
<dbReference type="GO" id="GO:0000796">
    <property type="term" value="C:condensin complex"/>
    <property type="evidence" value="ECO:0007669"/>
    <property type="project" value="InterPro"/>
</dbReference>
<keyword evidence="6" id="KW-0963">Cytoplasm</keyword>
<dbReference type="GO" id="GO:0051301">
    <property type="term" value="P:cell division"/>
    <property type="evidence" value="ECO:0007669"/>
    <property type="project" value="UniProtKB-KW"/>
</dbReference>
<evidence type="ECO:0000256" key="11">
    <source>
        <dbReference type="SAM" id="MobiDB-lite"/>
    </source>
</evidence>
<evidence type="ECO:0000256" key="8">
    <source>
        <dbReference type="ARBA" id="ARBA00022776"/>
    </source>
</evidence>
<keyword evidence="10" id="KW-0131">Cell cycle</keyword>
<feature type="region of interest" description="Disordered" evidence="11">
    <location>
        <begin position="151"/>
        <end position="187"/>
    </location>
</feature>
<organism evidence="12 13">
    <name type="scientific">Gryllus longicercus</name>
    <dbReference type="NCBI Taxonomy" id="2509291"/>
    <lineage>
        <taxon>Eukaryota</taxon>
        <taxon>Metazoa</taxon>
        <taxon>Ecdysozoa</taxon>
        <taxon>Arthropoda</taxon>
        <taxon>Hexapoda</taxon>
        <taxon>Insecta</taxon>
        <taxon>Pterygota</taxon>
        <taxon>Neoptera</taxon>
        <taxon>Polyneoptera</taxon>
        <taxon>Orthoptera</taxon>
        <taxon>Ensifera</taxon>
        <taxon>Gryllidea</taxon>
        <taxon>Grylloidea</taxon>
        <taxon>Gryllidae</taxon>
        <taxon>Gryllinae</taxon>
        <taxon>Gryllus</taxon>
    </lineage>
</organism>
<proteinExistence type="inferred from homology"/>
<dbReference type="Proteomes" id="UP001378592">
    <property type="component" value="Unassembled WGS sequence"/>
</dbReference>
<protein>
    <recommendedName>
        <fullName evidence="4">Condensin complex subunit 2</fullName>
    </recommendedName>
</protein>
<keyword evidence="8" id="KW-0498">Mitosis</keyword>
<dbReference type="GO" id="GO:0007076">
    <property type="term" value="P:mitotic chromosome condensation"/>
    <property type="evidence" value="ECO:0007669"/>
    <property type="project" value="InterPro"/>
</dbReference>
<comment type="subcellular location">
    <subcellularLocation>
        <location evidence="1">Chromosome</location>
    </subcellularLocation>
    <subcellularLocation>
        <location evidence="2">Cytoplasm</location>
    </subcellularLocation>
</comment>
<evidence type="ECO:0000256" key="4">
    <source>
        <dbReference type="ARBA" id="ARBA00016065"/>
    </source>
</evidence>
<evidence type="ECO:0000256" key="1">
    <source>
        <dbReference type="ARBA" id="ARBA00004286"/>
    </source>
</evidence>
<feature type="compositionally biased region" description="Acidic residues" evidence="11">
    <location>
        <begin position="165"/>
        <end position="174"/>
    </location>
</feature>
<keyword evidence="13" id="KW-1185">Reference proteome</keyword>
<dbReference type="Pfam" id="PF05786">
    <property type="entry name" value="Cnd2"/>
    <property type="match status" value="1"/>
</dbReference>
<evidence type="ECO:0000256" key="7">
    <source>
        <dbReference type="ARBA" id="ARBA00022618"/>
    </source>
</evidence>
<keyword evidence="7" id="KW-0132">Cell division</keyword>
<dbReference type="GO" id="GO:0005737">
    <property type="term" value="C:cytoplasm"/>
    <property type="evidence" value="ECO:0007669"/>
    <property type="project" value="UniProtKB-SubCell"/>
</dbReference>
<evidence type="ECO:0000256" key="3">
    <source>
        <dbReference type="ARBA" id="ARBA00009471"/>
    </source>
</evidence>
<evidence type="ECO:0000313" key="12">
    <source>
        <dbReference type="EMBL" id="KAK7868240.1"/>
    </source>
</evidence>
<evidence type="ECO:0000256" key="9">
    <source>
        <dbReference type="ARBA" id="ARBA00023067"/>
    </source>
</evidence>
<accession>A0AAN9VNE9</accession>